<evidence type="ECO:0000313" key="1">
    <source>
        <dbReference type="EMBL" id="WFD12078.1"/>
    </source>
</evidence>
<dbReference type="RefSeq" id="WP_277734355.1">
    <property type="nucleotide sequence ID" value="NZ_CP120733.1"/>
</dbReference>
<protein>
    <submittedName>
        <fullName evidence="1">Dipeptidase</fullName>
    </submittedName>
</protein>
<dbReference type="PROSITE" id="PS51365">
    <property type="entry name" value="RENAL_DIPEPTIDASE_2"/>
    <property type="match status" value="1"/>
</dbReference>
<organism evidence="1 2">
    <name type="scientific">Tepidibacter hydrothermalis</name>
    <dbReference type="NCBI Taxonomy" id="3036126"/>
    <lineage>
        <taxon>Bacteria</taxon>
        <taxon>Bacillati</taxon>
        <taxon>Bacillota</taxon>
        <taxon>Clostridia</taxon>
        <taxon>Peptostreptococcales</taxon>
        <taxon>Peptostreptococcaceae</taxon>
        <taxon>Tepidibacter</taxon>
    </lineage>
</organism>
<dbReference type="Pfam" id="PF01244">
    <property type="entry name" value="Peptidase_M19"/>
    <property type="match status" value="1"/>
</dbReference>
<accession>A0ABY8EGN2</accession>
<keyword evidence="2" id="KW-1185">Reference proteome</keyword>
<dbReference type="InterPro" id="IPR032466">
    <property type="entry name" value="Metal_Hydrolase"/>
</dbReference>
<dbReference type="PANTHER" id="PTHR10443">
    <property type="entry name" value="MICROSOMAL DIPEPTIDASE"/>
    <property type="match status" value="1"/>
</dbReference>
<dbReference type="Gene3D" id="3.20.20.140">
    <property type="entry name" value="Metal-dependent hydrolases"/>
    <property type="match status" value="1"/>
</dbReference>
<dbReference type="SUPFAM" id="SSF51556">
    <property type="entry name" value="Metallo-dependent hydrolases"/>
    <property type="match status" value="1"/>
</dbReference>
<dbReference type="EMBL" id="CP120733">
    <property type="protein sequence ID" value="WFD12078.1"/>
    <property type="molecule type" value="Genomic_DNA"/>
</dbReference>
<evidence type="ECO:0000313" key="2">
    <source>
        <dbReference type="Proteomes" id="UP001222800"/>
    </source>
</evidence>
<reference evidence="1 2" key="1">
    <citation type="submission" date="2023-03" db="EMBL/GenBank/DDBJ databases">
        <title>Complete genome sequence of Tepidibacter sp. SWIR-1, isolated from a deep-sea hydrothermal vent.</title>
        <authorList>
            <person name="Li X."/>
        </authorList>
    </citation>
    <scope>NUCLEOTIDE SEQUENCE [LARGE SCALE GENOMIC DNA]</scope>
    <source>
        <strain evidence="1 2">SWIR-1</strain>
    </source>
</reference>
<dbReference type="Proteomes" id="UP001222800">
    <property type="component" value="Chromosome"/>
</dbReference>
<sequence length="310" mass="35801">MKYKIIDSHCDSITRIEDNNLSFDDNNITHINLNKLLKSNVKIQFMAVYIDYNIPFPECYFKALKYINKLYEYEKNSSNIRIIKDKSDLNYVMNNENVVGIIISIEGAHIIDDNIEIIKSLNILGVKSLTLTWNYKNKVACGTMENIDFGLTDFGKDVIATMNNLNMIIDVSHSSYKTFYDVLQLTKQPIIASHSLSNYINEHKRNLTDAQIKEISKLDGIIGINFYEEFVGKNKDINSLVDHIDRIVHIGGSNCVGFGSDFDGCKVIDPLKDCTYLYLIIDELLKRNYNNDLIEKIYYKNYLNLLSKFY</sequence>
<name>A0ABY8EGN2_9FIRM</name>
<dbReference type="CDD" id="cd01301">
    <property type="entry name" value="rDP_like"/>
    <property type="match status" value="1"/>
</dbReference>
<dbReference type="InterPro" id="IPR008257">
    <property type="entry name" value="Pept_M19"/>
</dbReference>
<proteinExistence type="predicted"/>
<gene>
    <name evidence="1" type="ORF">P4S50_08360</name>
</gene>
<dbReference type="PANTHER" id="PTHR10443:SF12">
    <property type="entry name" value="DIPEPTIDASE"/>
    <property type="match status" value="1"/>
</dbReference>